<organism evidence="1 2">
    <name type="scientific">Tilletia laevis</name>
    <dbReference type="NCBI Taxonomy" id="157183"/>
    <lineage>
        <taxon>Eukaryota</taxon>
        <taxon>Fungi</taxon>
        <taxon>Dikarya</taxon>
        <taxon>Basidiomycota</taxon>
        <taxon>Ustilaginomycotina</taxon>
        <taxon>Exobasidiomycetes</taxon>
        <taxon>Tilletiales</taxon>
        <taxon>Tilletiaceae</taxon>
        <taxon>Tilletia</taxon>
    </lineage>
</organism>
<evidence type="ECO:0000313" key="1">
    <source>
        <dbReference type="EMBL" id="CAD6898164.1"/>
    </source>
</evidence>
<dbReference type="Proteomes" id="UP000836404">
    <property type="component" value="Unassembled WGS sequence"/>
</dbReference>
<sequence>MTTTKAHQLGLGAYKRATRIKHHACSDEVLE</sequence>
<proteinExistence type="predicted"/>
<name>A0A9N8LF76_9BASI</name>
<feature type="non-terminal residue" evidence="1">
    <location>
        <position position="31"/>
    </location>
</feature>
<comment type="caution">
    <text evidence="1">The sequence shown here is derived from an EMBL/GenBank/DDBJ whole genome shotgun (WGS) entry which is preliminary data.</text>
</comment>
<protein>
    <submittedName>
        <fullName evidence="1">Uncharacterized protein</fullName>
    </submittedName>
</protein>
<dbReference type="AlphaFoldDB" id="A0A9N8LF76"/>
<keyword evidence="2" id="KW-1185">Reference proteome</keyword>
<evidence type="ECO:0000313" key="2">
    <source>
        <dbReference type="Proteomes" id="UP000836404"/>
    </source>
</evidence>
<accession>A0A9N8LF76</accession>
<reference evidence="1 2" key="1">
    <citation type="submission" date="2020-10" db="EMBL/GenBank/DDBJ databases">
        <authorList>
            <person name="Sedaghatjoo S."/>
        </authorList>
    </citation>
    <scope>NUCLEOTIDE SEQUENCE [LARGE SCALE GENOMIC DNA]</scope>
    <source>
        <strain evidence="1 2">LLFL</strain>
    </source>
</reference>
<gene>
    <name evidence="1" type="ORF">JKILLFL_G9998</name>
</gene>
<dbReference type="EMBL" id="CAJHJF010000170">
    <property type="protein sequence ID" value="CAD6898164.1"/>
    <property type="molecule type" value="Genomic_DNA"/>
</dbReference>